<reference evidence="1" key="1">
    <citation type="submission" date="2023-04" db="EMBL/GenBank/DDBJ databases">
        <title>Phytophthora lilii NBRC 32176.</title>
        <authorList>
            <person name="Ichikawa N."/>
            <person name="Sato H."/>
            <person name="Tonouchi N."/>
        </authorList>
    </citation>
    <scope>NUCLEOTIDE SEQUENCE</scope>
    <source>
        <strain evidence="1">NBRC 32176</strain>
    </source>
</reference>
<comment type="caution">
    <text evidence="1">The sequence shown here is derived from an EMBL/GenBank/DDBJ whole genome shotgun (WGS) entry which is preliminary data.</text>
</comment>
<organism evidence="1 2">
    <name type="scientific">Phytophthora lilii</name>
    <dbReference type="NCBI Taxonomy" id="2077276"/>
    <lineage>
        <taxon>Eukaryota</taxon>
        <taxon>Sar</taxon>
        <taxon>Stramenopiles</taxon>
        <taxon>Oomycota</taxon>
        <taxon>Peronosporomycetes</taxon>
        <taxon>Peronosporales</taxon>
        <taxon>Peronosporaceae</taxon>
        <taxon>Phytophthora</taxon>
    </lineage>
</organism>
<protein>
    <submittedName>
        <fullName evidence="1">Unnamed protein product</fullName>
    </submittedName>
</protein>
<evidence type="ECO:0000313" key="1">
    <source>
        <dbReference type="EMBL" id="GMF66083.1"/>
    </source>
</evidence>
<dbReference type="EMBL" id="BSXW01012538">
    <property type="protein sequence ID" value="GMF66083.1"/>
    <property type="molecule type" value="Genomic_DNA"/>
</dbReference>
<evidence type="ECO:0000313" key="2">
    <source>
        <dbReference type="Proteomes" id="UP001165083"/>
    </source>
</evidence>
<keyword evidence="2" id="KW-1185">Reference proteome</keyword>
<gene>
    <name evidence="1" type="ORF">Plil01_001862900</name>
</gene>
<accession>A0A9W6YIW6</accession>
<dbReference type="AlphaFoldDB" id="A0A9W6YIW6"/>
<sequence>MQPRVVKTKSMETDFHGSVAIGSGRRGACEDGEGLTRWQISQVTSDGGVVELVDNPRTQIGVVRNHDPGNVELVDAVRQQLAIEAISVDLVRDDRERAPSVSSLGDWRCFLMLE</sequence>
<dbReference type="Proteomes" id="UP001165083">
    <property type="component" value="Unassembled WGS sequence"/>
</dbReference>
<name>A0A9W6YIW6_9STRA</name>
<proteinExistence type="predicted"/>
<dbReference type="OrthoDB" id="129344at2759"/>